<keyword evidence="2" id="KW-1185">Reference proteome</keyword>
<name>A0AAN9YBQ4_9HEMI</name>
<dbReference type="PANTHER" id="PTHR10492">
    <property type="match status" value="1"/>
</dbReference>
<evidence type="ECO:0000313" key="2">
    <source>
        <dbReference type="Proteomes" id="UP001367676"/>
    </source>
</evidence>
<dbReference type="EMBL" id="JBBCAQ010000002">
    <property type="protein sequence ID" value="KAK7605120.1"/>
    <property type="molecule type" value="Genomic_DNA"/>
</dbReference>
<gene>
    <name evidence="1" type="ORF">V9T40_006978</name>
</gene>
<evidence type="ECO:0000313" key="1">
    <source>
        <dbReference type="EMBL" id="KAK7605120.1"/>
    </source>
</evidence>
<protein>
    <submittedName>
        <fullName evidence="1">Uncharacterized protein</fullName>
    </submittedName>
</protein>
<reference evidence="1 2" key="1">
    <citation type="submission" date="2024-03" db="EMBL/GenBank/DDBJ databases">
        <title>Adaptation during the transition from Ophiocordyceps entomopathogen to insect associate is accompanied by gene loss and intensified selection.</title>
        <authorList>
            <person name="Ward C.M."/>
            <person name="Onetto C.A."/>
            <person name="Borneman A.R."/>
        </authorList>
    </citation>
    <scope>NUCLEOTIDE SEQUENCE [LARGE SCALE GENOMIC DNA]</scope>
    <source>
        <strain evidence="1">AWRI1</strain>
        <tissue evidence="1">Single Adult Female</tissue>
    </source>
</reference>
<organism evidence="1 2">
    <name type="scientific">Parthenolecanium corni</name>
    <dbReference type="NCBI Taxonomy" id="536013"/>
    <lineage>
        <taxon>Eukaryota</taxon>
        <taxon>Metazoa</taxon>
        <taxon>Ecdysozoa</taxon>
        <taxon>Arthropoda</taxon>
        <taxon>Hexapoda</taxon>
        <taxon>Insecta</taxon>
        <taxon>Pterygota</taxon>
        <taxon>Neoptera</taxon>
        <taxon>Paraneoptera</taxon>
        <taxon>Hemiptera</taxon>
        <taxon>Sternorrhyncha</taxon>
        <taxon>Coccoidea</taxon>
        <taxon>Coccidae</taxon>
        <taxon>Parthenolecanium</taxon>
    </lineage>
</organism>
<sequence>MAVKILESRAKSLNSRFSIPADECRVSTFQPNKKAWCEHTHHYRLKPSRIPKPFTEGQVYNQSLMHLENSQRVYFNESNVVQRAASPPATTLTSFFLICQSDTFAQNLLYAEMPRYYTWNASTKKFQCRKQGNMVPGYPDICSTDALGRIYTVHPKSDECFYLRLLLVNVCGPTSFVSLQTVNCVVCPTFRAACQELHLLENDSHWDITIAEAVISASPNQIRTLFAIIIEPTNIEGLALRFVYGHCKGKTNWKLDLYSDGISVGIIGILGIRTSSPSNLPLSILA</sequence>
<dbReference type="AlphaFoldDB" id="A0AAN9YBQ4"/>
<comment type="caution">
    <text evidence="1">The sequence shown here is derived from an EMBL/GenBank/DDBJ whole genome shotgun (WGS) entry which is preliminary data.</text>
</comment>
<dbReference type="Proteomes" id="UP001367676">
    <property type="component" value="Unassembled WGS sequence"/>
</dbReference>
<proteinExistence type="predicted"/>
<dbReference type="PANTHER" id="PTHR10492:SF57">
    <property type="entry name" value="ATP-DEPENDENT DNA HELICASE"/>
    <property type="match status" value="1"/>
</dbReference>
<accession>A0AAN9YBQ4</accession>